<evidence type="ECO:0000256" key="1">
    <source>
        <dbReference type="ARBA" id="ARBA00001933"/>
    </source>
</evidence>
<accession>A0A8G2FVL3</accession>
<dbReference type="GO" id="GO:0008483">
    <property type="term" value="F:transaminase activity"/>
    <property type="evidence" value="ECO:0007669"/>
    <property type="project" value="UniProtKB-KW"/>
</dbReference>
<reference evidence="4 5" key="1">
    <citation type="submission" date="2017-04" db="EMBL/GenBank/DDBJ databases">
        <authorList>
            <person name="Varghese N."/>
            <person name="Submissions S."/>
        </authorList>
    </citation>
    <scope>NUCLEOTIDE SEQUENCE [LARGE SCALE GENOMIC DNA]</scope>
    <source>
        <strain evidence="4 5">DSM 9789</strain>
    </source>
</reference>
<dbReference type="SUPFAM" id="SSF53383">
    <property type="entry name" value="PLP-dependent transferases"/>
    <property type="match status" value="1"/>
</dbReference>
<keyword evidence="2" id="KW-0663">Pyridoxal phosphate</keyword>
<dbReference type="Gene3D" id="3.90.1150.10">
    <property type="entry name" value="Aspartate Aminotransferase, domain 1"/>
    <property type="match status" value="1"/>
</dbReference>
<comment type="caution">
    <text evidence="4">The sequence shown here is derived from an EMBL/GenBank/DDBJ whole genome shotgun (WGS) entry which is preliminary data.</text>
</comment>
<organism evidence="4 5">
    <name type="scientific">Picrophilus torridus (strain ATCC 700027 / DSM 9790 / JCM 10055 / NBRC 100828 / KAW 2/3)</name>
    <dbReference type="NCBI Taxonomy" id="1122961"/>
    <lineage>
        <taxon>Archaea</taxon>
        <taxon>Methanobacteriati</taxon>
        <taxon>Thermoplasmatota</taxon>
        <taxon>Thermoplasmata</taxon>
        <taxon>Thermoplasmatales</taxon>
        <taxon>Picrophilaceae</taxon>
        <taxon>Picrophilus</taxon>
    </lineage>
</organism>
<dbReference type="InterPro" id="IPR004839">
    <property type="entry name" value="Aminotransferase_I/II_large"/>
</dbReference>
<dbReference type="NCBIfam" id="NF005021">
    <property type="entry name" value="PRK06425.1"/>
    <property type="match status" value="1"/>
</dbReference>
<keyword evidence="4" id="KW-0032">Aminotransferase</keyword>
<dbReference type="Pfam" id="PF00155">
    <property type="entry name" value="Aminotran_1_2"/>
    <property type="match status" value="1"/>
</dbReference>
<dbReference type="Proteomes" id="UP000192315">
    <property type="component" value="Unassembled WGS sequence"/>
</dbReference>
<dbReference type="InterPro" id="IPR015421">
    <property type="entry name" value="PyrdxlP-dep_Trfase_major"/>
</dbReference>
<keyword evidence="4" id="KW-0808">Transferase</keyword>
<feature type="domain" description="Aminotransferase class I/classII large" evidence="3">
    <location>
        <begin position="84"/>
        <end position="312"/>
    </location>
</feature>
<dbReference type="RefSeq" id="WP_084272328.1">
    <property type="nucleotide sequence ID" value="NZ_FWYE01000001.1"/>
</dbReference>
<evidence type="ECO:0000259" key="3">
    <source>
        <dbReference type="Pfam" id="PF00155"/>
    </source>
</evidence>
<evidence type="ECO:0000256" key="2">
    <source>
        <dbReference type="ARBA" id="ARBA00022898"/>
    </source>
</evidence>
<dbReference type="CDD" id="cd00609">
    <property type="entry name" value="AAT_like"/>
    <property type="match status" value="1"/>
</dbReference>
<keyword evidence="5" id="KW-1185">Reference proteome</keyword>
<dbReference type="AlphaFoldDB" id="A0A8G2FVL3"/>
<comment type="cofactor">
    <cofactor evidence="1">
        <name>pyridoxal 5'-phosphate</name>
        <dbReference type="ChEBI" id="CHEBI:597326"/>
    </cofactor>
</comment>
<proteinExistence type="predicted"/>
<dbReference type="InterPro" id="IPR015422">
    <property type="entry name" value="PyrdxlP-dep_Trfase_small"/>
</dbReference>
<protein>
    <submittedName>
        <fullName evidence="4">Histidinol-phosphate aminotransferase</fullName>
    </submittedName>
</protein>
<evidence type="ECO:0000313" key="5">
    <source>
        <dbReference type="Proteomes" id="UP000192315"/>
    </source>
</evidence>
<dbReference type="PANTHER" id="PTHR42885:SF1">
    <property type="entry name" value="THREONINE-PHOSPHATE DECARBOXYLASE"/>
    <property type="match status" value="1"/>
</dbReference>
<evidence type="ECO:0000313" key="4">
    <source>
        <dbReference type="EMBL" id="SMD30293.1"/>
    </source>
</evidence>
<dbReference type="Gene3D" id="3.40.640.10">
    <property type="entry name" value="Type I PLP-dependent aspartate aminotransferase-like (Major domain)"/>
    <property type="match status" value="1"/>
</dbReference>
<dbReference type="GO" id="GO:0030170">
    <property type="term" value="F:pyridoxal phosphate binding"/>
    <property type="evidence" value="ECO:0007669"/>
    <property type="project" value="InterPro"/>
</dbReference>
<name>A0A8G2FVL3_PICTO</name>
<sequence length="340" mass="38963">MGHGGNVLEAASKSGMSIRDIIDFSASINDFMEINDIIIKKDQIKMYPQGLKIKNKSLCEFNDALPVPGLTFFIHRLLSYINGNIIIVEPTFNEYKYAFTHGTRINLPFNLINNNPEILNNYNFSLIIIVYPDNPLGNLISRDSLLTISEICRKKSALLFIDESFIFFLKNRYNENDLLNGSTIIGRSLTKILGVPSLRIGYIATDDYNMEISKKITGPWSVPDYVIDYINSIKLDYDFLDIMENEKSFMINNMEAMGFRAAGDHSANFITFMIPDFIDAHDFYSYLIKNGILVRLLDDYECLGEQYIRIGIRRHEFNIKLVNAIRGFLNENDSGSRDLF</sequence>
<gene>
    <name evidence="4" type="ORF">SAMN02745355_0166</name>
</gene>
<dbReference type="InterPro" id="IPR015424">
    <property type="entry name" value="PyrdxlP-dep_Trfase"/>
</dbReference>
<dbReference type="EMBL" id="FWYE01000001">
    <property type="protein sequence ID" value="SMD30293.1"/>
    <property type="molecule type" value="Genomic_DNA"/>
</dbReference>
<dbReference type="PANTHER" id="PTHR42885">
    <property type="entry name" value="HISTIDINOL-PHOSPHATE AMINOTRANSFERASE-RELATED"/>
    <property type="match status" value="1"/>
</dbReference>